<dbReference type="Proteomes" id="UP000014760">
    <property type="component" value="Unassembled WGS sequence"/>
</dbReference>
<evidence type="ECO:0000313" key="6">
    <source>
        <dbReference type="EnsemblMetazoa" id="CapteP151582"/>
    </source>
</evidence>
<reference evidence="5 7" key="2">
    <citation type="journal article" date="2013" name="Nature">
        <title>Insights into bilaterian evolution from three spiralian genomes.</title>
        <authorList>
            <person name="Simakov O."/>
            <person name="Marletaz F."/>
            <person name="Cho S.J."/>
            <person name="Edsinger-Gonzales E."/>
            <person name="Havlak P."/>
            <person name="Hellsten U."/>
            <person name="Kuo D.H."/>
            <person name="Larsson T."/>
            <person name="Lv J."/>
            <person name="Arendt D."/>
            <person name="Savage R."/>
            <person name="Osoegawa K."/>
            <person name="de Jong P."/>
            <person name="Grimwood J."/>
            <person name="Chapman J.A."/>
            <person name="Shapiro H."/>
            <person name="Aerts A."/>
            <person name="Otillar R.P."/>
            <person name="Terry A.Y."/>
            <person name="Boore J.L."/>
            <person name="Grigoriev I.V."/>
            <person name="Lindberg D.R."/>
            <person name="Seaver E.C."/>
            <person name="Weisblat D.A."/>
            <person name="Putnam N.H."/>
            <person name="Rokhsar D.S."/>
        </authorList>
    </citation>
    <scope>NUCLEOTIDE SEQUENCE</scope>
    <source>
        <strain evidence="5 7">I ESC-2004</strain>
    </source>
</reference>
<gene>
    <name evidence="5" type="ORF">CAPTEDRAFT_151582</name>
</gene>
<dbReference type="GO" id="GO:0005634">
    <property type="term" value="C:nucleus"/>
    <property type="evidence" value="ECO:0007669"/>
    <property type="project" value="TreeGrafter"/>
</dbReference>
<dbReference type="FunCoup" id="R7VD90">
    <property type="interactions" value="1175"/>
</dbReference>
<evidence type="ECO:0000256" key="3">
    <source>
        <dbReference type="SAM" id="MobiDB-lite"/>
    </source>
</evidence>
<dbReference type="FunFam" id="3.40.20.10:FF:000020">
    <property type="entry name" value="protein flightless-1 homolog isoform X1"/>
    <property type="match status" value="1"/>
</dbReference>
<dbReference type="GO" id="GO:0015629">
    <property type="term" value="C:actin cytoskeleton"/>
    <property type="evidence" value="ECO:0007669"/>
    <property type="project" value="TreeGrafter"/>
</dbReference>
<sequence length="1244" mass="142477">MASTGVLPFVRGIDFSRNDFQESRFPYHVSDMVGLRWIRLNRTGIETVPYELSNLKKLEHLSMVRNNLRDIHPDVTELSNLRILNCRHNKLKSNGVPAQLFVLDDLSVLDLSHNQLKDIPAALDSANNLLVLNLSYNEIESIQGQLFISLTGLTLVDLSHNRLETVPPQLRRLTELQTLVLNDNPLQHAQLRQIQALRQLHTLHLRNTMRTMENFPPGLDSLPLLQDLDISCNNLPRLPEVLYKMKSLKRLNISDNEIEELSSLIDSWADMEYMNLSRNKLAELPGSICRLERLRKLYVNSNSLDFNGIPAGIGKLYDLEVFSAANNNLEMIPEGVCRCGKLKKMVLNTNRLITLPDAIHFLTDLEVLDVSENPDLVMPPKPKELQQGSGAEYYNIDFSLNHQLRLAGAAPAANTEETPKKKDAHARLRRLRARARRDGGGDGAKVLKGMQEVAKEKASGATPSTDEEGKPRKGKRWDKTLEKPDLDYSEIFGPEVGQIPGLTCWEIENFIPNLIDEALIGKFYEADCYILLKTFIDDHGSLDWELYYWIGAKSPLDKKACSAIHVVNLRNMLGAECRCIREEMGDESEEFLDLFENGVSYIEGGRTASGFYTVEDTDFPPRLYRVSGGQNLHLHVCSVSVTSLDPRFTFILDCGKVLFIWMGRKAKLMNRSKARLIAEKINKNERKALSEIINAPMGDEPEEFFDYFFDADPRSISLKEHVPDNWQPTAPVLYKVGLGMGFLELPQVEVPDNVLVKSLLDTKGVYILDCHADVFVWIGRKSTRLVRAAALKLSHEVHSLLQRPDYAVVTRCLEGTEPLIFKMKFRGWDEVIAVDYTRTSESVIRRGADLKVIMERDKMKTDLSALFMPRQPTMPLEEAESLMQEWNEDLDGMESFVLEGKKFVRLPEEEIGHFHEEDCYVFLCRYWVPAELDDDEKEDGEEEDEDDLPEDDFKCVVYFWQGRHASNMGWLTFTFSLQKKFEALFGDKLEVMRMHQQQENLKLLAHFKMKFVIHKGRRGRPDPSNKLPVEFFHMRSNGSPLATRCVQIKPTAAALNSEFCYILKVPFDSDDNQGIVYVWIGERANPDEARLAEDIAEEMYGESHSVQVICEGEEPENFFWVGIGGRKKFPKHAEYMRYARLFRCSNEKGYFTVSEKCSDFCQDDLADDDVMLLDNGEQVYLWVGRKTSDVEIKLAFKSAQVYIQHMRAKQPDRPRKLLLALKYKEHLNFTKCFHGWGAYREAPE</sequence>
<dbReference type="InterPro" id="IPR003591">
    <property type="entry name" value="Leu-rich_rpt_typical-subtyp"/>
</dbReference>
<dbReference type="HOGENOM" id="CLU_002568_1_0_1"/>
<keyword evidence="2" id="KW-0677">Repeat</keyword>
<feature type="domain" description="Gelsolin-like" evidence="4">
    <location>
        <begin position="1153"/>
        <end position="1207"/>
    </location>
</feature>
<dbReference type="SUPFAM" id="SSF55753">
    <property type="entry name" value="Actin depolymerizing proteins"/>
    <property type="match status" value="6"/>
</dbReference>
<dbReference type="CDD" id="cd11280">
    <property type="entry name" value="gelsolin_like"/>
    <property type="match status" value="1"/>
</dbReference>
<evidence type="ECO:0000313" key="5">
    <source>
        <dbReference type="EMBL" id="ELU16604.1"/>
    </source>
</evidence>
<dbReference type="SMART" id="SM00364">
    <property type="entry name" value="LRR_BAC"/>
    <property type="match status" value="4"/>
</dbReference>
<reference evidence="7" key="1">
    <citation type="submission" date="2012-12" db="EMBL/GenBank/DDBJ databases">
        <authorList>
            <person name="Hellsten U."/>
            <person name="Grimwood J."/>
            <person name="Chapman J.A."/>
            <person name="Shapiro H."/>
            <person name="Aerts A."/>
            <person name="Otillar R.P."/>
            <person name="Terry A.Y."/>
            <person name="Boore J.L."/>
            <person name="Simakov O."/>
            <person name="Marletaz F."/>
            <person name="Cho S.-J."/>
            <person name="Edsinger-Gonzales E."/>
            <person name="Havlak P."/>
            <person name="Kuo D.-H."/>
            <person name="Larsson T."/>
            <person name="Lv J."/>
            <person name="Arendt D."/>
            <person name="Savage R."/>
            <person name="Osoegawa K."/>
            <person name="de Jong P."/>
            <person name="Lindberg D.R."/>
            <person name="Seaver E.C."/>
            <person name="Weisblat D.A."/>
            <person name="Putnam N.H."/>
            <person name="Grigoriev I.V."/>
            <person name="Rokhsar D.S."/>
        </authorList>
    </citation>
    <scope>NUCLEOTIDE SEQUENCE</scope>
    <source>
        <strain evidence="7">I ESC-2004</strain>
    </source>
</reference>
<keyword evidence="1" id="KW-0433">Leucine-rich repeat</keyword>
<dbReference type="AlphaFoldDB" id="R7VD90"/>
<dbReference type="PANTHER" id="PTHR11977:SF51">
    <property type="entry name" value="PROTEIN FLIGHTLESS-1 HOMOLOG"/>
    <property type="match status" value="1"/>
</dbReference>
<feature type="domain" description="Gelsolin-like" evidence="4">
    <location>
        <begin position="749"/>
        <end position="821"/>
    </location>
</feature>
<dbReference type="PRINTS" id="PR00597">
    <property type="entry name" value="GELSOLIN"/>
</dbReference>
<dbReference type="Pfam" id="PF13855">
    <property type="entry name" value="LRR_8"/>
    <property type="match status" value="1"/>
</dbReference>
<keyword evidence="7" id="KW-1185">Reference proteome</keyword>
<dbReference type="FunFam" id="3.80.10.10:FF:000054">
    <property type="entry name" value="FLII, actin remodeling protein"/>
    <property type="match status" value="1"/>
</dbReference>
<dbReference type="CDD" id="cd11288">
    <property type="entry name" value="gelsolin_S5_like"/>
    <property type="match status" value="1"/>
</dbReference>
<dbReference type="OrthoDB" id="20529at2759"/>
<dbReference type="InterPro" id="IPR001611">
    <property type="entry name" value="Leu-rich_rpt"/>
</dbReference>
<organism evidence="5">
    <name type="scientific">Capitella teleta</name>
    <name type="common">Polychaete worm</name>
    <dbReference type="NCBI Taxonomy" id="283909"/>
    <lineage>
        <taxon>Eukaryota</taxon>
        <taxon>Metazoa</taxon>
        <taxon>Spiralia</taxon>
        <taxon>Lophotrochozoa</taxon>
        <taxon>Annelida</taxon>
        <taxon>Polychaeta</taxon>
        <taxon>Sedentaria</taxon>
        <taxon>Scolecida</taxon>
        <taxon>Capitellidae</taxon>
        <taxon>Capitella</taxon>
    </lineage>
</organism>
<dbReference type="GO" id="GO:0030239">
    <property type="term" value="P:myofibril assembly"/>
    <property type="evidence" value="ECO:0007669"/>
    <property type="project" value="TreeGrafter"/>
</dbReference>
<dbReference type="InterPro" id="IPR007123">
    <property type="entry name" value="Gelsolin-like_dom"/>
</dbReference>
<dbReference type="CDD" id="cd11291">
    <property type="entry name" value="gelsolin_S6_like"/>
    <property type="match status" value="1"/>
</dbReference>
<dbReference type="InterPro" id="IPR032675">
    <property type="entry name" value="LRR_dom_sf"/>
</dbReference>
<dbReference type="Gene3D" id="3.80.10.10">
    <property type="entry name" value="Ribonuclease Inhibitor"/>
    <property type="match status" value="3"/>
</dbReference>
<dbReference type="FunFam" id="3.40.20.10:FF:000019">
    <property type="entry name" value="protein flightless-1 homolog isoform X1"/>
    <property type="match status" value="1"/>
</dbReference>
<dbReference type="GO" id="GO:0051016">
    <property type="term" value="P:barbed-end actin filament capping"/>
    <property type="evidence" value="ECO:0007669"/>
    <property type="project" value="TreeGrafter"/>
</dbReference>
<dbReference type="Pfam" id="PF00626">
    <property type="entry name" value="Gelsolin"/>
    <property type="match status" value="5"/>
</dbReference>
<dbReference type="EMBL" id="AMQN01004260">
    <property type="status" value="NOT_ANNOTATED_CDS"/>
    <property type="molecule type" value="Genomic_DNA"/>
</dbReference>
<dbReference type="OMA" id="CFHGWSA"/>
<dbReference type="EMBL" id="KB293048">
    <property type="protein sequence ID" value="ELU16604.1"/>
    <property type="molecule type" value="Genomic_DNA"/>
</dbReference>
<feature type="compositionally biased region" description="Basic and acidic residues" evidence="3">
    <location>
        <begin position="467"/>
        <end position="479"/>
    </location>
</feature>
<feature type="domain" description="Gelsolin-like" evidence="4">
    <location>
        <begin position="1049"/>
        <end position="1118"/>
    </location>
</feature>
<dbReference type="GO" id="GO:0051015">
    <property type="term" value="F:actin filament binding"/>
    <property type="evidence" value="ECO:0007669"/>
    <property type="project" value="InterPro"/>
</dbReference>
<protein>
    <recommendedName>
        <fullName evidence="4">Gelsolin-like domain-containing protein</fullName>
    </recommendedName>
</protein>
<dbReference type="PROSITE" id="PS51450">
    <property type="entry name" value="LRR"/>
    <property type="match status" value="3"/>
</dbReference>
<reference evidence="6" key="3">
    <citation type="submission" date="2015-06" db="UniProtKB">
        <authorList>
            <consortium name="EnsemblMetazoa"/>
        </authorList>
    </citation>
    <scope>IDENTIFICATION</scope>
</reference>
<dbReference type="SMART" id="SM00369">
    <property type="entry name" value="LRR_TYP"/>
    <property type="match status" value="9"/>
</dbReference>
<dbReference type="GO" id="GO:0005737">
    <property type="term" value="C:cytoplasm"/>
    <property type="evidence" value="ECO:0007669"/>
    <property type="project" value="TreeGrafter"/>
</dbReference>
<dbReference type="STRING" id="283909.R7VD90"/>
<dbReference type="InterPro" id="IPR029006">
    <property type="entry name" value="ADF-H/Gelsolin-like_dom_sf"/>
</dbReference>
<evidence type="ECO:0000256" key="1">
    <source>
        <dbReference type="ARBA" id="ARBA00022614"/>
    </source>
</evidence>
<feature type="domain" description="Gelsolin-like" evidence="4">
    <location>
        <begin position="639"/>
        <end position="704"/>
    </location>
</feature>
<dbReference type="CDD" id="cd11292">
    <property type="entry name" value="gelsolin_S3_like"/>
    <property type="match status" value="1"/>
</dbReference>
<dbReference type="FunFam" id="3.40.20.10:FF:000034">
    <property type="entry name" value="protein flightless-1 homolog isoform X1"/>
    <property type="match status" value="1"/>
</dbReference>
<dbReference type="SMART" id="SM00262">
    <property type="entry name" value="GEL"/>
    <property type="match status" value="6"/>
</dbReference>
<dbReference type="GO" id="GO:0051014">
    <property type="term" value="P:actin filament severing"/>
    <property type="evidence" value="ECO:0007669"/>
    <property type="project" value="TreeGrafter"/>
</dbReference>
<dbReference type="GO" id="GO:0005546">
    <property type="term" value="F:phosphatidylinositol-4,5-bisphosphate binding"/>
    <property type="evidence" value="ECO:0007669"/>
    <property type="project" value="TreeGrafter"/>
</dbReference>
<feature type="region of interest" description="Disordered" evidence="3">
    <location>
        <begin position="453"/>
        <end position="479"/>
    </location>
</feature>
<dbReference type="CDD" id="cd11290">
    <property type="entry name" value="gelsolin_S1_like"/>
    <property type="match status" value="1"/>
</dbReference>
<proteinExistence type="predicted"/>
<evidence type="ECO:0000256" key="2">
    <source>
        <dbReference type="ARBA" id="ARBA00022737"/>
    </source>
</evidence>
<dbReference type="SUPFAM" id="SSF52058">
    <property type="entry name" value="L domain-like"/>
    <property type="match status" value="2"/>
</dbReference>
<dbReference type="GO" id="GO:0008154">
    <property type="term" value="P:actin polymerization or depolymerization"/>
    <property type="evidence" value="ECO:0007669"/>
    <property type="project" value="TreeGrafter"/>
</dbReference>
<evidence type="ECO:0000313" key="7">
    <source>
        <dbReference type="Proteomes" id="UP000014760"/>
    </source>
</evidence>
<feature type="domain" description="Gelsolin-like" evidence="4">
    <location>
        <begin position="513"/>
        <end position="592"/>
    </location>
</feature>
<dbReference type="InterPro" id="IPR007122">
    <property type="entry name" value="Villin/Gelsolin"/>
</dbReference>
<name>R7VD90_CAPTE</name>
<evidence type="ECO:0000259" key="4">
    <source>
        <dbReference type="Pfam" id="PF00626"/>
    </source>
</evidence>
<dbReference type="Gene3D" id="3.40.20.10">
    <property type="entry name" value="Severin"/>
    <property type="match status" value="6"/>
</dbReference>
<dbReference type="EnsemblMetazoa" id="CapteT151582">
    <property type="protein sequence ID" value="CapteP151582"/>
    <property type="gene ID" value="CapteG151582"/>
</dbReference>
<accession>R7VD90</accession>
<dbReference type="PANTHER" id="PTHR11977">
    <property type="entry name" value="VILLIN"/>
    <property type="match status" value="1"/>
</dbReference>